<dbReference type="Pfam" id="PF01408">
    <property type="entry name" value="GFO_IDH_MocA"/>
    <property type="match status" value="1"/>
</dbReference>
<dbReference type="GO" id="GO:0016491">
    <property type="term" value="F:oxidoreductase activity"/>
    <property type="evidence" value="ECO:0007669"/>
    <property type="project" value="UniProtKB-KW"/>
</dbReference>
<evidence type="ECO:0000259" key="3">
    <source>
        <dbReference type="Pfam" id="PF22725"/>
    </source>
</evidence>
<gene>
    <name evidence="4" type="ordered locus">Acid_3185</name>
</gene>
<evidence type="ECO:0000256" key="1">
    <source>
        <dbReference type="ARBA" id="ARBA00023002"/>
    </source>
</evidence>
<dbReference type="KEGG" id="sus:Acid_3185"/>
<protein>
    <submittedName>
        <fullName evidence="4">Oxidoreductase domain protein</fullName>
    </submittedName>
</protein>
<dbReference type="InParanoid" id="Q022E1"/>
<dbReference type="OrthoDB" id="9815825at2"/>
<reference evidence="4" key="1">
    <citation type="submission" date="2006-10" db="EMBL/GenBank/DDBJ databases">
        <title>Complete sequence of Solibacter usitatus Ellin6076.</title>
        <authorList>
            <consortium name="US DOE Joint Genome Institute"/>
            <person name="Copeland A."/>
            <person name="Lucas S."/>
            <person name="Lapidus A."/>
            <person name="Barry K."/>
            <person name="Detter J.C."/>
            <person name="Glavina del Rio T."/>
            <person name="Hammon N."/>
            <person name="Israni S."/>
            <person name="Dalin E."/>
            <person name="Tice H."/>
            <person name="Pitluck S."/>
            <person name="Thompson L.S."/>
            <person name="Brettin T."/>
            <person name="Bruce D."/>
            <person name="Han C."/>
            <person name="Tapia R."/>
            <person name="Gilna P."/>
            <person name="Schmutz J."/>
            <person name="Larimer F."/>
            <person name="Land M."/>
            <person name="Hauser L."/>
            <person name="Kyrpides N."/>
            <person name="Mikhailova N."/>
            <person name="Janssen P.H."/>
            <person name="Kuske C.R."/>
            <person name="Richardson P."/>
        </authorList>
    </citation>
    <scope>NUCLEOTIDE SEQUENCE</scope>
    <source>
        <strain evidence="4">Ellin6076</strain>
    </source>
</reference>
<dbReference type="InterPro" id="IPR036291">
    <property type="entry name" value="NAD(P)-bd_dom_sf"/>
</dbReference>
<dbReference type="SUPFAM" id="SSF55347">
    <property type="entry name" value="Glyceraldehyde-3-phosphate dehydrogenase-like, C-terminal domain"/>
    <property type="match status" value="1"/>
</dbReference>
<accession>Q022E1</accession>
<dbReference type="Pfam" id="PF22725">
    <property type="entry name" value="GFO_IDH_MocA_C3"/>
    <property type="match status" value="1"/>
</dbReference>
<dbReference type="STRING" id="234267.Acid_3185"/>
<proteinExistence type="predicted"/>
<feature type="domain" description="GFO/IDH/MocA-like oxidoreductase" evidence="3">
    <location>
        <begin position="126"/>
        <end position="246"/>
    </location>
</feature>
<dbReference type="Gene3D" id="3.30.360.10">
    <property type="entry name" value="Dihydrodipicolinate Reductase, domain 2"/>
    <property type="match status" value="1"/>
</dbReference>
<dbReference type="InterPro" id="IPR000683">
    <property type="entry name" value="Gfo/Idh/MocA-like_OxRdtase_N"/>
</dbReference>
<evidence type="ECO:0000259" key="2">
    <source>
        <dbReference type="Pfam" id="PF01408"/>
    </source>
</evidence>
<name>Q022E1_SOLUE</name>
<feature type="domain" description="Gfo/Idh/MocA-like oxidoreductase N-terminal" evidence="2">
    <location>
        <begin position="3"/>
        <end position="114"/>
    </location>
</feature>
<dbReference type="EMBL" id="CP000473">
    <property type="protein sequence ID" value="ABJ84162.1"/>
    <property type="molecule type" value="Genomic_DNA"/>
</dbReference>
<keyword evidence="1" id="KW-0560">Oxidoreductase</keyword>
<dbReference type="SUPFAM" id="SSF51735">
    <property type="entry name" value="NAD(P)-binding Rossmann-fold domains"/>
    <property type="match status" value="1"/>
</dbReference>
<dbReference type="PANTHER" id="PTHR43818:SF11">
    <property type="entry name" value="BCDNA.GH03377"/>
    <property type="match status" value="1"/>
</dbReference>
<dbReference type="GO" id="GO:0000166">
    <property type="term" value="F:nucleotide binding"/>
    <property type="evidence" value="ECO:0007669"/>
    <property type="project" value="InterPro"/>
</dbReference>
<dbReference type="eggNOG" id="COG0673">
    <property type="taxonomic scope" value="Bacteria"/>
</dbReference>
<dbReference type="PANTHER" id="PTHR43818">
    <property type="entry name" value="BCDNA.GH03377"/>
    <property type="match status" value="1"/>
</dbReference>
<dbReference type="InterPro" id="IPR050463">
    <property type="entry name" value="Gfo/Idh/MocA_oxidrdct_glycsds"/>
</dbReference>
<dbReference type="HOGENOM" id="CLU_023194_1_3_0"/>
<dbReference type="InterPro" id="IPR055170">
    <property type="entry name" value="GFO_IDH_MocA-like_dom"/>
</dbReference>
<evidence type="ECO:0000313" key="4">
    <source>
        <dbReference type="EMBL" id="ABJ84162.1"/>
    </source>
</evidence>
<dbReference type="AlphaFoldDB" id="Q022E1"/>
<dbReference type="Gene3D" id="3.40.50.720">
    <property type="entry name" value="NAD(P)-binding Rossmann-like Domain"/>
    <property type="match status" value="1"/>
</dbReference>
<sequence length="324" mass="35553">MLSWLVVGIGDITRKRVLPAILAERRSRLAGIVTRDSLKAATYGVPSWTDLDSALDACECEAVYIATPVFLHSQQTIAALRAGRHVICEKPMALDYPQAEEMNRTAQASVRKLAIAYYRRLYPKVERARHLIERGVIGRPLIAEATAHDWFNPVGTSRAWLADPAQAGHGPLRDVASHRIDLMNYLFGKPVRASGFLSTLVQPLPVEDSATVMIDYQGGVRAVVDARWNSRVARDEFRVRGTDGEIDLSPLNGPELRYPGGQESIPAPANLHYPFVEDFVTSVLRGIDPVSNGASALAAEWVMDEAAATSRLSNAEESTIARRS</sequence>
<organism evidence="4">
    <name type="scientific">Solibacter usitatus (strain Ellin6076)</name>
    <dbReference type="NCBI Taxonomy" id="234267"/>
    <lineage>
        <taxon>Bacteria</taxon>
        <taxon>Pseudomonadati</taxon>
        <taxon>Acidobacteriota</taxon>
        <taxon>Terriglobia</taxon>
        <taxon>Bryobacterales</taxon>
        <taxon>Solibacteraceae</taxon>
        <taxon>Candidatus Solibacter</taxon>
    </lineage>
</organism>